<evidence type="ECO:0000313" key="3">
    <source>
        <dbReference type="Proteomes" id="UP000310158"/>
    </source>
</evidence>
<name>A0A4S4M0P8_9AGAM</name>
<dbReference type="AlphaFoldDB" id="A0A4S4M0P8"/>
<dbReference type="OrthoDB" id="3246206at2759"/>
<feature type="region of interest" description="Disordered" evidence="1">
    <location>
        <begin position="235"/>
        <end position="300"/>
    </location>
</feature>
<feature type="region of interest" description="Disordered" evidence="1">
    <location>
        <begin position="93"/>
        <end position="125"/>
    </location>
</feature>
<proteinExistence type="predicted"/>
<evidence type="ECO:0000256" key="1">
    <source>
        <dbReference type="SAM" id="MobiDB-lite"/>
    </source>
</evidence>
<accession>A0A4S4M0P8</accession>
<evidence type="ECO:0000313" key="2">
    <source>
        <dbReference type="EMBL" id="THH18606.1"/>
    </source>
</evidence>
<feature type="compositionally biased region" description="Low complexity" evidence="1">
    <location>
        <begin position="286"/>
        <end position="300"/>
    </location>
</feature>
<feature type="region of interest" description="Disordered" evidence="1">
    <location>
        <begin position="151"/>
        <end position="194"/>
    </location>
</feature>
<sequence>MPSAALLRHISFAPPEFAEALRRENFRFLSSIFPYPLLTAMPAPAVYVVVVLSTTVAAVAFKQFVFDPHLRPIISAWWESRRRRRAPILISVHPRSDSSDDDEPHAHGDSRPFVRRTSLSSDHSNSPIELEELVAREVDEWRSGVDVNRDESGLRLRHTRGPSSSQTLSTPNYMDEHEHESVSIPPMQPTRSQGSREVLFEYPQSPILHPQSSSIISQSGTLHSIEALTIPHEQHTPLNPFDLESAPGSSPSSTLWQSADSVATLSVRVPSPSGSQRTLYPPLPASPDAAPLSNTPPSSPALSPAFFPRISVDVLSAPSSRSDSPFSDSPFSDVSNRALSPGVLLSPPSVHSDFAMPSDDDDMFSLPSNVSSAAVTDEEDAFDMASVQGSETSSWAGVDAHDASGPSHR</sequence>
<protein>
    <submittedName>
        <fullName evidence="2">Uncharacterized protein</fullName>
    </submittedName>
</protein>
<comment type="caution">
    <text evidence="2">The sequence shown here is derived from an EMBL/GenBank/DDBJ whole genome shotgun (WGS) entry which is preliminary data.</text>
</comment>
<organism evidence="2 3">
    <name type="scientific">Bondarzewia mesenterica</name>
    <dbReference type="NCBI Taxonomy" id="1095465"/>
    <lineage>
        <taxon>Eukaryota</taxon>
        <taxon>Fungi</taxon>
        <taxon>Dikarya</taxon>
        <taxon>Basidiomycota</taxon>
        <taxon>Agaricomycotina</taxon>
        <taxon>Agaricomycetes</taxon>
        <taxon>Russulales</taxon>
        <taxon>Bondarzewiaceae</taxon>
        <taxon>Bondarzewia</taxon>
    </lineage>
</organism>
<dbReference type="Proteomes" id="UP000310158">
    <property type="component" value="Unassembled WGS sequence"/>
</dbReference>
<dbReference type="EMBL" id="SGPL01000071">
    <property type="protein sequence ID" value="THH18606.1"/>
    <property type="molecule type" value="Genomic_DNA"/>
</dbReference>
<gene>
    <name evidence="2" type="ORF">EW146_g2428</name>
</gene>
<feature type="compositionally biased region" description="Polar residues" evidence="1">
    <location>
        <begin position="247"/>
        <end position="264"/>
    </location>
</feature>
<feature type="compositionally biased region" description="Basic and acidic residues" evidence="1">
    <location>
        <begin position="94"/>
        <end position="112"/>
    </location>
</feature>
<feature type="region of interest" description="Disordered" evidence="1">
    <location>
        <begin position="350"/>
        <end position="409"/>
    </location>
</feature>
<keyword evidence="3" id="KW-1185">Reference proteome</keyword>
<reference evidence="2 3" key="1">
    <citation type="submission" date="2019-02" db="EMBL/GenBank/DDBJ databases">
        <title>Genome sequencing of the rare red list fungi Bondarzewia mesenterica.</title>
        <authorList>
            <person name="Buettner E."/>
            <person name="Kellner H."/>
        </authorList>
    </citation>
    <scope>NUCLEOTIDE SEQUENCE [LARGE SCALE GENOMIC DNA]</scope>
    <source>
        <strain evidence="2 3">DSM 108281</strain>
    </source>
</reference>
<feature type="compositionally biased region" description="Polar residues" evidence="1">
    <location>
        <begin position="161"/>
        <end position="172"/>
    </location>
</feature>